<name>A0A0A9E776_ARUDO</name>
<protein>
    <submittedName>
        <fullName evidence="2">Uncharacterized protein</fullName>
    </submittedName>
</protein>
<sequence>MNLYSQSCKASSSKGPRPEMSPVKSCGSKDILASALLASLPANSA</sequence>
<feature type="region of interest" description="Disordered" evidence="1">
    <location>
        <begin position="1"/>
        <end position="24"/>
    </location>
</feature>
<organism evidence="2">
    <name type="scientific">Arundo donax</name>
    <name type="common">Giant reed</name>
    <name type="synonym">Donax arundinaceus</name>
    <dbReference type="NCBI Taxonomy" id="35708"/>
    <lineage>
        <taxon>Eukaryota</taxon>
        <taxon>Viridiplantae</taxon>
        <taxon>Streptophyta</taxon>
        <taxon>Embryophyta</taxon>
        <taxon>Tracheophyta</taxon>
        <taxon>Spermatophyta</taxon>
        <taxon>Magnoliopsida</taxon>
        <taxon>Liliopsida</taxon>
        <taxon>Poales</taxon>
        <taxon>Poaceae</taxon>
        <taxon>PACMAD clade</taxon>
        <taxon>Arundinoideae</taxon>
        <taxon>Arundineae</taxon>
        <taxon>Arundo</taxon>
    </lineage>
</organism>
<feature type="compositionally biased region" description="Polar residues" evidence="1">
    <location>
        <begin position="1"/>
        <end position="14"/>
    </location>
</feature>
<accession>A0A0A9E776</accession>
<reference evidence="2" key="1">
    <citation type="submission" date="2014-09" db="EMBL/GenBank/DDBJ databases">
        <authorList>
            <person name="Magalhaes I.L.F."/>
            <person name="Oliveira U."/>
            <person name="Santos F.R."/>
            <person name="Vidigal T.H.D.A."/>
            <person name="Brescovit A.D."/>
            <person name="Santos A.J."/>
        </authorList>
    </citation>
    <scope>NUCLEOTIDE SEQUENCE</scope>
    <source>
        <tissue evidence="2">Shoot tissue taken approximately 20 cm above the soil surface</tissue>
    </source>
</reference>
<evidence type="ECO:0000313" key="2">
    <source>
        <dbReference type="EMBL" id="JAD93735.1"/>
    </source>
</evidence>
<dbReference type="AlphaFoldDB" id="A0A0A9E776"/>
<proteinExistence type="predicted"/>
<evidence type="ECO:0000256" key="1">
    <source>
        <dbReference type="SAM" id="MobiDB-lite"/>
    </source>
</evidence>
<dbReference type="EMBL" id="GBRH01204160">
    <property type="protein sequence ID" value="JAD93735.1"/>
    <property type="molecule type" value="Transcribed_RNA"/>
</dbReference>
<reference evidence="2" key="2">
    <citation type="journal article" date="2015" name="Data Brief">
        <title>Shoot transcriptome of the giant reed, Arundo donax.</title>
        <authorList>
            <person name="Barrero R.A."/>
            <person name="Guerrero F.D."/>
            <person name="Moolhuijzen P."/>
            <person name="Goolsby J.A."/>
            <person name="Tidwell J."/>
            <person name="Bellgard S.E."/>
            <person name="Bellgard M.I."/>
        </authorList>
    </citation>
    <scope>NUCLEOTIDE SEQUENCE</scope>
    <source>
        <tissue evidence="2">Shoot tissue taken approximately 20 cm above the soil surface</tissue>
    </source>
</reference>